<reference evidence="3 4" key="1">
    <citation type="journal article" date="2024" name="Front. Plant Sci.">
        <title>Comprehensive phenomic and genomic studies of the species, Pectobacterium cacticida and proposal for reclassification as Alcorniella cacticida comb. nov.</title>
        <authorList>
            <person name="Jonca J."/>
            <person name="Pirhonen M."/>
            <person name="Waleron M.M."/>
            <person name="Gawor J."/>
            <person name="Mrozik A."/>
            <person name="Smoktunowicz M."/>
            <person name="Waleron K."/>
            <person name="Waleron M."/>
        </authorList>
    </citation>
    <scope>NUCLEOTIDE SEQUENCE [LARGE SCALE GENOMIC DNA]</scope>
    <source>
        <strain evidence="3 4">DPMP6</strain>
    </source>
</reference>
<gene>
    <name evidence="3" type="ORF">QNA12_16460</name>
</gene>
<dbReference type="SUPFAM" id="SSF52833">
    <property type="entry name" value="Thioredoxin-like"/>
    <property type="match status" value="1"/>
</dbReference>
<dbReference type="PANTHER" id="PTHR42852:SF18">
    <property type="entry name" value="CHROMOSOME UNDETERMINED SCAFFOLD_47, WHOLE GENOME SHOTGUN SEQUENCE"/>
    <property type="match status" value="1"/>
</dbReference>
<dbReference type="InterPro" id="IPR050553">
    <property type="entry name" value="Thioredoxin_ResA/DsbE_sf"/>
</dbReference>
<dbReference type="InterPro" id="IPR036249">
    <property type="entry name" value="Thioredoxin-like_sf"/>
</dbReference>
<protein>
    <submittedName>
        <fullName evidence="3">TlpA disulfide reductase family protein</fullName>
    </submittedName>
</protein>
<dbReference type="CDD" id="cd02966">
    <property type="entry name" value="TlpA_like_family"/>
    <property type="match status" value="1"/>
</dbReference>
<organism evidence="3 4">
    <name type="scientific">Pectobacterium cacticida</name>
    <dbReference type="NCBI Taxonomy" id="69221"/>
    <lineage>
        <taxon>Bacteria</taxon>
        <taxon>Pseudomonadati</taxon>
        <taxon>Pseudomonadota</taxon>
        <taxon>Gammaproteobacteria</taxon>
        <taxon>Enterobacterales</taxon>
        <taxon>Pectobacteriaceae</taxon>
        <taxon>Pectobacterium</taxon>
    </lineage>
</organism>
<accession>A0ABZ2G8E5</accession>
<dbReference type="InterPro" id="IPR017937">
    <property type="entry name" value="Thioredoxin_CS"/>
</dbReference>
<keyword evidence="4" id="KW-1185">Reference proteome</keyword>
<dbReference type="PROSITE" id="PS51352">
    <property type="entry name" value="THIOREDOXIN_2"/>
    <property type="match status" value="1"/>
</dbReference>
<dbReference type="PANTHER" id="PTHR42852">
    <property type="entry name" value="THIOL:DISULFIDE INTERCHANGE PROTEIN DSBE"/>
    <property type="match status" value="1"/>
</dbReference>
<dbReference type="Pfam" id="PF00578">
    <property type="entry name" value="AhpC-TSA"/>
    <property type="match status" value="1"/>
</dbReference>
<sequence length="374" mass="41799">MSDTPLYIGDPVPAFPQLHFIKGSPFSAFEAGKIYVLECWATWCGPCVDSFPHISQLQEKYPDVTVLGAAIWEEDIEKVQAFVNEHDSEMQYTIAFNPVATGDDGEDIPTAWLRPTYMDGIPTAYVIDAQGRLAWFGHPMDLDEPLAALTSGSFDISKAADSYRRWVAESMIAEKTALKKQVRSCLSNDDLSGAIALYDKGFKENPPLEKELCLNKLELLLRSGDGLQALDYARYLVSNPHQSETELHDEVAYLILDSIEDNATMQGLDELLAYAEALLLNAEKQVLAQEQQDTVALCYITRALALIKLRHNNRQEADRYAKASLAYAHQAEFDEEMIQQILGQLLEDCRVDVPEPVSSPGRKVVCDGDQCWLE</sequence>
<evidence type="ECO:0000259" key="2">
    <source>
        <dbReference type="PROSITE" id="PS51352"/>
    </source>
</evidence>
<dbReference type="Proteomes" id="UP001379444">
    <property type="component" value="Chromosome"/>
</dbReference>
<dbReference type="EMBL" id="CP125967">
    <property type="protein sequence ID" value="WWO38084.1"/>
    <property type="molecule type" value="Genomic_DNA"/>
</dbReference>
<dbReference type="InterPro" id="IPR000866">
    <property type="entry name" value="AhpC/TSA"/>
</dbReference>
<keyword evidence="1" id="KW-0676">Redox-active center</keyword>
<name>A0ABZ2G8E5_9GAMM</name>
<feature type="domain" description="Thioredoxin" evidence="2">
    <location>
        <begin position="6"/>
        <end position="154"/>
    </location>
</feature>
<evidence type="ECO:0000256" key="1">
    <source>
        <dbReference type="ARBA" id="ARBA00023284"/>
    </source>
</evidence>
<evidence type="ECO:0000313" key="4">
    <source>
        <dbReference type="Proteomes" id="UP001379444"/>
    </source>
</evidence>
<dbReference type="Gene3D" id="3.40.30.10">
    <property type="entry name" value="Glutaredoxin"/>
    <property type="match status" value="1"/>
</dbReference>
<dbReference type="InterPro" id="IPR013766">
    <property type="entry name" value="Thioredoxin_domain"/>
</dbReference>
<evidence type="ECO:0000313" key="3">
    <source>
        <dbReference type="EMBL" id="WWO38084.1"/>
    </source>
</evidence>
<dbReference type="PROSITE" id="PS00194">
    <property type="entry name" value="THIOREDOXIN_1"/>
    <property type="match status" value="1"/>
</dbReference>
<dbReference type="RefSeq" id="WP_264497866.1">
    <property type="nucleotide sequence ID" value="NZ_CP109947.1"/>
</dbReference>
<proteinExistence type="predicted"/>